<dbReference type="PANTHER" id="PTHR34109:SF1">
    <property type="entry name" value="VOC DOMAIN-CONTAINING PROTEIN"/>
    <property type="match status" value="1"/>
</dbReference>
<dbReference type="EMBL" id="JAEHFY010000011">
    <property type="protein sequence ID" value="MBK0383053.1"/>
    <property type="molecule type" value="Genomic_DNA"/>
</dbReference>
<evidence type="ECO:0000313" key="2">
    <source>
        <dbReference type="Proteomes" id="UP000660024"/>
    </source>
</evidence>
<comment type="caution">
    <text evidence="1">The sequence shown here is derived from an EMBL/GenBank/DDBJ whole genome shotgun (WGS) entry which is preliminary data.</text>
</comment>
<evidence type="ECO:0000313" key="1">
    <source>
        <dbReference type="EMBL" id="MBK0383053.1"/>
    </source>
</evidence>
<organism evidence="1 2">
    <name type="scientific">Pedobacter segetis</name>
    <dbReference type="NCBI Taxonomy" id="2793069"/>
    <lineage>
        <taxon>Bacteria</taxon>
        <taxon>Pseudomonadati</taxon>
        <taxon>Bacteroidota</taxon>
        <taxon>Sphingobacteriia</taxon>
        <taxon>Sphingobacteriales</taxon>
        <taxon>Sphingobacteriaceae</taxon>
        <taxon>Pedobacter</taxon>
    </lineage>
</organism>
<reference evidence="1 2" key="1">
    <citation type="submission" date="2020-12" db="EMBL/GenBank/DDBJ databases">
        <title>Bacterial novel species Pedobacter sp. SD-b isolated from soil.</title>
        <authorList>
            <person name="Jung H.-Y."/>
        </authorList>
    </citation>
    <scope>NUCLEOTIDE SEQUENCE [LARGE SCALE GENOMIC DNA]</scope>
    <source>
        <strain evidence="1 2">SD-b</strain>
    </source>
</reference>
<dbReference type="PANTHER" id="PTHR34109">
    <property type="entry name" value="BNAUNNG04460D PROTEIN-RELATED"/>
    <property type="match status" value="1"/>
</dbReference>
<accession>A0ABS1BJH6</accession>
<dbReference type="Proteomes" id="UP000660024">
    <property type="component" value="Unassembled WGS sequence"/>
</dbReference>
<name>A0ABS1BJH6_9SPHI</name>
<protein>
    <submittedName>
        <fullName evidence="1">VOC family protein</fullName>
    </submittedName>
</protein>
<dbReference type="Gene3D" id="3.10.180.10">
    <property type="entry name" value="2,3-Dihydroxybiphenyl 1,2-Dioxygenase, domain 1"/>
    <property type="match status" value="1"/>
</dbReference>
<proteinExistence type="predicted"/>
<keyword evidence="2" id="KW-1185">Reference proteome</keyword>
<dbReference type="RefSeq" id="WP_200585867.1">
    <property type="nucleotide sequence ID" value="NZ_JAEHFY010000011.1"/>
</dbReference>
<sequence length="130" mass="14841">MKKYKPDNYNALSPYLIVDDAQKLVSQLKTIFDCVELRRMDRENGKIAHLELKFEDSVLMVSDSLEGYPAYKTMLHIYVADVFETFDKAIRNGCKAIEKPVNKKGDPDTRGAFYDLAGNYWAIGTQTHPS</sequence>
<gene>
    <name evidence="1" type="ORF">I5M32_08790</name>
</gene>
<dbReference type="InterPro" id="IPR029068">
    <property type="entry name" value="Glyas_Bleomycin-R_OHBP_Dase"/>
</dbReference>
<dbReference type="SUPFAM" id="SSF54593">
    <property type="entry name" value="Glyoxalase/Bleomycin resistance protein/Dihydroxybiphenyl dioxygenase"/>
    <property type="match status" value="1"/>
</dbReference>